<sequence length="515" mass="59752">MTNHCVETFVQAVERDVNKLKWPIKRHKAQNLSRAEKDALHNLKSDTSITIKPADKGGAIVVMDTDYYREEAASQLSNTSHYRLLEGDPTSDLKQVIDHVLEISKEEGIITERLKKGFPIIPVFYLLPKIHKDMQRPPGRPIVAGMSSIFQPMAILLDSVLNPLVVCTKSYVKDTTDFINKLNAIDMVPQDAFLCTMDVSSLYTSIPHDQGIETIDRTLREQQLPDGVTELLLQFLKWVLTKNYFLFEGKYYEQSQGTSMGSNVAPAYANLYMARFEEDFVYDNQEFWPLVVTWLRYIDDLFFIWQGSEDHLHLFKEYLNTRIPTIKFTLEFDRCQVHFLDVTIEVQGGRLMTDIYRKPTDRITYLDPRSFHPPSTTRGLPYSQLLRVRRIVSTDTKFDERAGEMLTHFKSRGYETGVLLEAKQRAKEKPRSTLLTKTQNKKTDRLPFVSTYSTKSGQVKNIINHHWHLLQMDHRLRPWVADPPMMAYKRATNLRDQLVHALSEPPKKQDLIGHW</sequence>
<dbReference type="PANTHER" id="PTHR21301">
    <property type="entry name" value="REVERSE TRANSCRIPTASE"/>
    <property type="match status" value="1"/>
</dbReference>
<dbReference type="Pfam" id="PF26215">
    <property type="entry name" value="HTH_animal"/>
    <property type="match status" value="1"/>
</dbReference>
<dbReference type="AlphaFoldDB" id="A0A8J0U5I1"/>
<dbReference type="RefSeq" id="XP_018096594.2">
    <property type="nucleotide sequence ID" value="XM_018241105.2"/>
</dbReference>
<dbReference type="Proteomes" id="UP000186698">
    <property type="component" value="Chromosome 8S"/>
</dbReference>
<dbReference type="KEGG" id="xla:108704524"/>
<feature type="domain" description="Reverse transcriptase" evidence="1">
    <location>
        <begin position="66"/>
        <end position="351"/>
    </location>
</feature>
<dbReference type="PROSITE" id="PS50878">
    <property type="entry name" value="RT_POL"/>
    <property type="match status" value="1"/>
</dbReference>
<name>A0A8J0U5I1_XENLA</name>
<gene>
    <name evidence="3" type="primary">LOC108704524</name>
</gene>
<dbReference type="Pfam" id="PF00078">
    <property type="entry name" value="RVT_1"/>
    <property type="match status" value="1"/>
</dbReference>
<keyword evidence="2" id="KW-1185">Reference proteome</keyword>
<dbReference type="OrthoDB" id="10025388at2759"/>
<dbReference type="GeneID" id="108704524"/>
<dbReference type="SUPFAM" id="SSF56672">
    <property type="entry name" value="DNA/RNA polymerases"/>
    <property type="match status" value="1"/>
</dbReference>
<organism evidence="2 3">
    <name type="scientific">Xenopus laevis</name>
    <name type="common">African clawed frog</name>
    <dbReference type="NCBI Taxonomy" id="8355"/>
    <lineage>
        <taxon>Eukaryota</taxon>
        <taxon>Metazoa</taxon>
        <taxon>Chordata</taxon>
        <taxon>Craniata</taxon>
        <taxon>Vertebrata</taxon>
        <taxon>Euteleostomi</taxon>
        <taxon>Amphibia</taxon>
        <taxon>Batrachia</taxon>
        <taxon>Anura</taxon>
        <taxon>Pipoidea</taxon>
        <taxon>Pipidae</taxon>
        <taxon>Xenopodinae</taxon>
        <taxon>Xenopus</taxon>
        <taxon>Xenopus</taxon>
    </lineage>
</organism>
<proteinExistence type="predicted"/>
<dbReference type="InterPro" id="IPR058912">
    <property type="entry name" value="HTH_animal"/>
</dbReference>
<accession>A0A8J0U5I1</accession>
<evidence type="ECO:0000259" key="1">
    <source>
        <dbReference type="PROSITE" id="PS50878"/>
    </source>
</evidence>
<dbReference type="InterPro" id="IPR043502">
    <property type="entry name" value="DNA/RNA_pol_sf"/>
</dbReference>
<reference evidence="3" key="1">
    <citation type="submission" date="2025-08" db="UniProtKB">
        <authorList>
            <consortium name="RefSeq"/>
        </authorList>
    </citation>
    <scope>IDENTIFICATION</scope>
    <source>
        <strain evidence="3">J_2021</strain>
        <tissue evidence="3">Erythrocytes</tissue>
    </source>
</reference>
<evidence type="ECO:0000313" key="3">
    <source>
        <dbReference type="RefSeq" id="XP_018096594.2"/>
    </source>
</evidence>
<evidence type="ECO:0000313" key="2">
    <source>
        <dbReference type="Proteomes" id="UP000186698"/>
    </source>
</evidence>
<protein>
    <submittedName>
        <fullName evidence="3">Uncharacterized protein LOC108704524</fullName>
    </submittedName>
</protein>
<dbReference type="PANTHER" id="PTHR21301:SF12">
    <property type="match status" value="1"/>
</dbReference>
<dbReference type="InterPro" id="IPR000477">
    <property type="entry name" value="RT_dom"/>
</dbReference>